<dbReference type="InterPro" id="IPR014729">
    <property type="entry name" value="Rossmann-like_a/b/a_fold"/>
</dbReference>
<sequence>MFLVLTRVLLWLLVLVIFFYLFFRIVPKAYFTFLGGLLLAVFVVLLFVDPTDRTATTAWAILSLPFRPLGIVWLLLAQGLRGWKAGVISRSAQNELRSAFVLLWLFSTPFLWQWMYHNSIEPQISRLARITQEQTSETLVLLAHNTVEPQVEGRSQLQLGDRGNLLLYANQLYQQGSITRIIVSGGERLEFPTPDTQTDNPARSTNEADLAVELLSRLGVPRTSILVDRTSPNLRRSVLGVRQVLAENNIAPPVLLVSRALSMYRSASSFVQAGIAVIPRPTDYVAFIDPDQMRDPVFTLESIIPSYQGLALATQLTDEYLLTIYYFLRGWLSPTELTCIECQLNAASPHSTFSEPLLATDGFPQ</sequence>
<keyword evidence="1" id="KW-0472">Membrane</keyword>
<keyword evidence="1" id="KW-0812">Transmembrane</keyword>
<dbReference type="Pfam" id="PF02698">
    <property type="entry name" value="DUF218"/>
    <property type="match status" value="1"/>
</dbReference>
<keyword evidence="4" id="KW-1185">Reference proteome</keyword>
<dbReference type="PANTHER" id="PTHR30336">
    <property type="entry name" value="INNER MEMBRANE PROTEIN, PROBABLE PERMEASE"/>
    <property type="match status" value="1"/>
</dbReference>
<dbReference type="Proteomes" id="UP001056708">
    <property type="component" value="Chromosome"/>
</dbReference>
<feature type="transmembrane region" description="Helical" evidence="1">
    <location>
        <begin position="6"/>
        <end position="23"/>
    </location>
</feature>
<dbReference type="PANTHER" id="PTHR30336:SF4">
    <property type="entry name" value="ENVELOPE BIOGENESIS FACTOR ELYC"/>
    <property type="match status" value="1"/>
</dbReference>
<evidence type="ECO:0000256" key="1">
    <source>
        <dbReference type="SAM" id="Phobius"/>
    </source>
</evidence>
<dbReference type="InterPro" id="IPR051599">
    <property type="entry name" value="Cell_Envelope_Assoc"/>
</dbReference>
<evidence type="ECO:0000313" key="3">
    <source>
        <dbReference type="EMBL" id="USR89277.1"/>
    </source>
</evidence>
<name>A0ABY5AJ97_9CYAN</name>
<feature type="transmembrane region" description="Helical" evidence="1">
    <location>
        <begin position="96"/>
        <end position="116"/>
    </location>
</feature>
<dbReference type="EMBL" id="CP098611">
    <property type="protein sequence ID" value="USR89277.1"/>
    <property type="molecule type" value="Genomic_DNA"/>
</dbReference>
<feature type="domain" description="DUF218" evidence="2">
    <location>
        <begin position="166"/>
        <end position="321"/>
    </location>
</feature>
<dbReference type="InterPro" id="IPR003848">
    <property type="entry name" value="DUF218"/>
</dbReference>
<reference evidence="3" key="1">
    <citation type="submission" date="2022-06" db="EMBL/GenBank/DDBJ databases">
        <title>Genome sequence of Phormidium yuhuli AB48 isolated from an industrial photobioreactor environment.</title>
        <authorList>
            <person name="Qiu Y."/>
            <person name="Noonan A.J.C."/>
            <person name="Dofher K."/>
            <person name="Koch M."/>
            <person name="Kieft B."/>
            <person name="Lin X."/>
            <person name="Ziels R.M."/>
            <person name="Hallam S.J."/>
        </authorList>
    </citation>
    <scope>NUCLEOTIDE SEQUENCE</scope>
    <source>
        <strain evidence="3">AB48</strain>
    </source>
</reference>
<evidence type="ECO:0000259" key="2">
    <source>
        <dbReference type="Pfam" id="PF02698"/>
    </source>
</evidence>
<organism evidence="3 4">
    <name type="scientific">Phormidium yuhuli AB48</name>
    <dbReference type="NCBI Taxonomy" id="2940671"/>
    <lineage>
        <taxon>Bacteria</taxon>
        <taxon>Bacillati</taxon>
        <taxon>Cyanobacteriota</taxon>
        <taxon>Cyanophyceae</taxon>
        <taxon>Oscillatoriophycideae</taxon>
        <taxon>Oscillatoriales</taxon>
        <taxon>Oscillatoriaceae</taxon>
        <taxon>Phormidium</taxon>
        <taxon>Phormidium yuhuli</taxon>
    </lineage>
</organism>
<protein>
    <submittedName>
        <fullName evidence="3">YdcF family protein</fullName>
    </submittedName>
</protein>
<dbReference type="CDD" id="cd06259">
    <property type="entry name" value="YdcF-like"/>
    <property type="match status" value="1"/>
</dbReference>
<dbReference type="Gene3D" id="3.40.50.620">
    <property type="entry name" value="HUPs"/>
    <property type="match status" value="1"/>
</dbReference>
<feature type="transmembrane region" description="Helical" evidence="1">
    <location>
        <begin position="54"/>
        <end position="76"/>
    </location>
</feature>
<gene>
    <name evidence="3" type="ORF">NEA10_10250</name>
</gene>
<dbReference type="RefSeq" id="WP_252659361.1">
    <property type="nucleotide sequence ID" value="NZ_CP098611.1"/>
</dbReference>
<accession>A0ABY5AJ97</accession>
<keyword evidence="1" id="KW-1133">Transmembrane helix</keyword>
<evidence type="ECO:0000313" key="4">
    <source>
        <dbReference type="Proteomes" id="UP001056708"/>
    </source>
</evidence>
<proteinExistence type="predicted"/>
<feature type="transmembrane region" description="Helical" evidence="1">
    <location>
        <begin position="30"/>
        <end position="48"/>
    </location>
</feature>